<evidence type="ECO:0000313" key="2">
    <source>
        <dbReference type="Proteomes" id="UP000192320"/>
    </source>
</evidence>
<organism evidence="1 2">
    <name type="scientific">Mycolicibacter minnesotensis</name>
    <dbReference type="NCBI Taxonomy" id="1118379"/>
    <lineage>
        <taxon>Bacteria</taxon>
        <taxon>Bacillati</taxon>
        <taxon>Actinomycetota</taxon>
        <taxon>Actinomycetes</taxon>
        <taxon>Mycobacteriales</taxon>
        <taxon>Mycobacteriaceae</taxon>
        <taxon>Mycolicibacter</taxon>
    </lineage>
</organism>
<proteinExistence type="predicted"/>
<dbReference type="AlphaFoldDB" id="A0A7I7RA50"/>
<evidence type="ECO:0000313" key="1">
    <source>
        <dbReference type="EMBL" id="ORB04356.1"/>
    </source>
</evidence>
<keyword evidence="2" id="KW-1185">Reference proteome</keyword>
<dbReference type="OrthoDB" id="4641794at2"/>
<dbReference type="RefSeq" id="WP_083022170.1">
    <property type="nucleotide sequence ID" value="NZ_AP022589.1"/>
</dbReference>
<reference evidence="1 2" key="1">
    <citation type="submission" date="2017-02" db="EMBL/GenBank/DDBJ databases">
        <title>The new phylogeny of genus Mycobacterium.</title>
        <authorList>
            <person name="Tortoli E."/>
            <person name="Trovato A."/>
            <person name="Cirillo D.M."/>
        </authorList>
    </citation>
    <scope>NUCLEOTIDE SEQUENCE [LARGE SCALE GENOMIC DNA]</scope>
    <source>
        <strain evidence="1 2">DSM 45633</strain>
    </source>
</reference>
<name>A0A7I7RA50_9MYCO</name>
<comment type="caution">
    <text evidence="1">The sequence shown here is derived from an EMBL/GenBank/DDBJ whole genome shotgun (WGS) entry which is preliminary data.</text>
</comment>
<dbReference type="EMBL" id="MVHZ01000001">
    <property type="protein sequence ID" value="ORB04356.1"/>
    <property type="molecule type" value="Genomic_DNA"/>
</dbReference>
<accession>A0A7I7RA50</accession>
<protein>
    <submittedName>
        <fullName evidence="1">Uncharacterized protein</fullName>
    </submittedName>
</protein>
<sequence>MDDEEFFDVLYQGWSTTTGAENMFWSIVEHQDLDTDRRFSVDAIDQDKRAIRVAEGLTEDDAAFVTAIHGCFADLHRRLHVALDAAECFNVDRDERECRIAELELEVQELKEAR</sequence>
<gene>
    <name evidence="1" type="ORF">BST33_00155</name>
</gene>
<dbReference type="Proteomes" id="UP000192320">
    <property type="component" value="Unassembled WGS sequence"/>
</dbReference>